<evidence type="ECO:0000313" key="1">
    <source>
        <dbReference type="EMBL" id="OIR07421.1"/>
    </source>
</evidence>
<accession>A0A1J5STT2</accession>
<dbReference type="Pfam" id="PF03783">
    <property type="entry name" value="CsgG"/>
    <property type="match status" value="1"/>
</dbReference>
<comment type="caution">
    <text evidence="1">The sequence shown here is derived from an EMBL/GenBank/DDBJ whole genome shotgun (WGS) entry which is preliminary data.</text>
</comment>
<name>A0A1J5STT2_9ZZZZ</name>
<dbReference type="EMBL" id="MLJW01000037">
    <property type="protein sequence ID" value="OIR07421.1"/>
    <property type="molecule type" value="Genomic_DNA"/>
</dbReference>
<protein>
    <submittedName>
        <fullName evidence="1">Curli production assembly/transport component CsgG</fullName>
    </submittedName>
</protein>
<organism evidence="1">
    <name type="scientific">mine drainage metagenome</name>
    <dbReference type="NCBI Taxonomy" id="410659"/>
    <lineage>
        <taxon>unclassified sequences</taxon>
        <taxon>metagenomes</taxon>
        <taxon>ecological metagenomes</taxon>
    </lineage>
</organism>
<dbReference type="GO" id="GO:0030288">
    <property type="term" value="C:outer membrane-bounded periplasmic space"/>
    <property type="evidence" value="ECO:0007669"/>
    <property type="project" value="InterPro"/>
</dbReference>
<proteinExistence type="predicted"/>
<sequence length="297" mass="32206">MKLSRFLSIAAVAALGSTAFGAAPAAPGLKKIGISDVKPTPAIVAKAESNGTRNSLERIVQGLDSQLIDRVHSTRKFDVIARSDLSSILKEHDFTGGTFKVSGVDYLLVTSIDDFQDYSETRLFPAIGKSASWRIIRLSAVGKIYETATGRLLESANFPLEIRDQEENASNDRKNGELSDRLLEDITNQMADKIANRVVDVIYPARVIAKMDKQVTINRGDGTDIAVGQVWNVYALGQELVDPDTGASLGREELRVGQVRIRRITPKFSVADILEDTGIDMNAILRPAPAPSSAPAQ</sequence>
<dbReference type="InterPro" id="IPR005534">
    <property type="entry name" value="Curli_assmbl/transp-comp_CsgG"/>
</dbReference>
<gene>
    <name evidence="1" type="ORF">GALL_103800</name>
</gene>
<dbReference type="Gene3D" id="3.40.50.10610">
    <property type="entry name" value="ABC-type transport auxiliary lipoprotein component"/>
    <property type="match status" value="1"/>
</dbReference>
<reference evidence="1" key="1">
    <citation type="submission" date="2016-10" db="EMBL/GenBank/DDBJ databases">
        <title>Sequence of Gallionella enrichment culture.</title>
        <authorList>
            <person name="Poehlein A."/>
            <person name="Muehling M."/>
            <person name="Daniel R."/>
        </authorList>
    </citation>
    <scope>NUCLEOTIDE SEQUENCE</scope>
</reference>
<dbReference type="AlphaFoldDB" id="A0A1J5STT2"/>